<dbReference type="OMA" id="MEYYLIP"/>
<dbReference type="InterPro" id="IPR046450">
    <property type="entry name" value="PA_dom_sf"/>
</dbReference>
<dbReference type="Pfam" id="PF02225">
    <property type="entry name" value="PA"/>
    <property type="match status" value="1"/>
</dbReference>
<proteinExistence type="predicted"/>
<keyword evidence="4" id="KW-1185">Reference proteome</keyword>
<dbReference type="GeneTree" id="ENSGT00940000154942"/>
<evidence type="ECO:0000259" key="2">
    <source>
        <dbReference type="Pfam" id="PF02225"/>
    </source>
</evidence>
<evidence type="ECO:0000256" key="1">
    <source>
        <dbReference type="SAM" id="Phobius"/>
    </source>
</evidence>
<reference evidence="3" key="1">
    <citation type="submission" date="2025-08" db="UniProtKB">
        <authorList>
            <consortium name="Ensembl"/>
        </authorList>
    </citation>
    <scope>IDENTIFICATION</scope>
</reference>
<accession>A0A8C4QUC6</accession>
<feature type="domain" description="PA" evidence="2">
    <location>
        <begin position="92"/>
        <end position="159"/>
    </location>
</feature>
<dbReference type="Proteomes" id="UP000694388">
    <property type="component" value="Unplaced"/>
</dbReference>
<keyword evidence="1" id="KW-0472">Membrane</keyword>
<feature type="transmembrane region" description="Helical" evidence="1">
    <location>
        <begin position="146"/>
        <end position="166"/>
    </location>
</feature>
<evidence type="ECO:0000313" key="4">
    <source>
        <dbReference type="Proteomes" id="UP000694388"/>
    </source>
</evidence>
<dbReference type="SUPFAM" id="SSF52025">
    <property type="entry name" value="PA domain"/>
    <property type="match status" value="1"/>
</dbReference>
<reference evidence="3" key="2">
    <citation type="submission" date="2025-09" db="UniProtKB">
        <authorList>
            <consortium name="Ensembl"/>
        </authorList>
    </citation>
    <scope>IDENTIFICATION</scope>
</reference>
<evidence type="ECO:0000313" key="3">
    <source>
        <dbReference type="Ensembl" id="ENSEBUP00000019980.1"/>
    </source>
</evidence>
<organism evidence="3 4">
    <name type="scientific">Eptatretus burgeri</name>
    <name type="common">Inshore hagfish</name>
    <dbReference type="NCBI Taxonomy" id="7764"/>
    <lineage>
        <taxon>Eukaryota</taxon>
        <taxon>Metazoa</taxon>
        <taxon>Chordata</taxon>
        <taxon>Craniata</taxon>
        <taxon>Vertebrata</taxon>
        <taxon>Cyclostomata</taxon>
        <taxon>Myxini</taxon>
        <taxon>Myxiniformes</taxon>
        <taxon>Myxinidae</taxon>
        <taxon>Eptatretinae</taxon>
        <taxon>Eptatretus</taxon>
    </lineage>
</organism>
<dbReference type="Gene3D" id="3.50.30.30">
    <property type="match status" value="1"/>
</dbReference>
<keyword evidence="1" id="KW-0812">Transmembrane</keyword>
<dbReference type="InterPro" id="IPR003137">
    <property type="entry name" value="PA_domain"/>
</dbReference>
<dbReference type="AlphaFoldDB" id="A0A8C4QUC6"/>
<dbReference type="Ensembl" id="ENSEBUT00000020556.1">
    <property type="protein sequence ID" value="ENSEBUP00000019980.1"/>
    <property type="gene ID" value="ENSEBUG00000012399.1"/>
</dbReference>
<name>A0A8C4QUC6_EPTBU</name>
<protein>
    <recommendedName>
        <fullName evidence="2">PA domain-containing protein</fullName>
    </recommendedName>
</protein>
<sequence>MIQNCRVYWSAQVLNIDHRLVVATAMLQLKSRRMVPSHPRLDVAKLKYESASEEFATSLSWDLGGLSVLRNPEELWNGCSPIKPPPQDINETVLRFVALIRRHHCSFDKKVLHAQQAGFRVAIVYNVKSDHLLTMKTSNATMRKNINIPSVFVGQTTATLLSDYTYDTGSWLLLTPEFTIPMEYYLIPFLAIVGISFLLLVIFMVIKLARDRTRVRRSRLGREQLQQIPTHTFQKGEEV</sequence>
<keyword evidence="1" id="KW-1133">Transmembrane helix</keyword>
<feature type="transmembrane region" description="Helical" evidence="1">
    <location>
        <begin position="186"/>
        <end position="209"/>
    </location>
</feature>